<evidence type="ECO:0000259" key="7">
    <source>
        <dbReference type="Pfam" id="PF00881"/>
    </source>
</evidence>
<dbReference type="GO" id="GO:0034599">
    <property type="term" value="P:cellular response to oxidative stress"/>
    <property type="evidence" value="ECO:0007669"/>
    <property type="project" value="InterPro"/>
</dbReference>
<keyword evidence="4" id="KW-0963">Cytoplasm</keyword>
<dbReference type="InterPro" id="IPR033877">
    <property type="entry name" value="Frm2/Hbn1"/>
</dbReference>
<dbReference type="PANTHER" id="PTHR43035:SF1">
    <property type="entry name" value="FATTY ACID REPRESSION MUTANT PROTEIN 2-RELATED"/>
    <property type="match status" value="1"/>
</dbReference>
<dbReference type="GO" id="GO:0016491">
    <property type="term" value="F:oxidoreductase activity"/>
    <property type="evidence" value="ECO:0007669"/>
    <property type="project" value="UniProtKB-KW"/>
</dbReference>
<evidence type="ECO:0000256" key="4">
    <source>
        <dbReference type="ARBA" id="ARBA00022490"/>
    </source>
</evidence>
<evidence type="ECO:0000256" key="1">
    <source>
        <dbReference type="ARBA" id="ARBA00004123"/>
    </source>
</evidence>
<evidence type="ECO:0000313" key="8">
    <source>
        <dbReference type="EMBL" id="KAJ5299626.1"/>
    </source>
</evidence>
<protein>
    <recommendedName>
        <fullName evidence="7">Nitroreductase domain-containing protein</fullName>
    </recommendedName>
</protein>
<comment type="subcellular location">
    <subcellularLocation>
        <location evidence="2">Cytoplasm</location>
    </subcellularLocation>
    <subcellularLocation>
        <location evidence="1">Nucleus</location>
    </subcellularLocation>
</comment>
<proteinExistence type="inferred from homology"/>
<evidence type="ECO:0000313" key="9">
    <source>
        <dbReference type="Proteomes" id="UP001147746"/>
    </source>
</evidence>
<dbReference type="EMBL" id="JAPZBO010000010">
    <property type="protein sequence ID" value="KAJ5299626.1"/>
    <property type="molecule type" value="Genomic_DNA"/>
</dbReference>
<sequence>MHHLASSIIEGLKGRRSIYALTNESTISDDRIEELISEAILHTPSPFNSQATRIIVLLKEEHEKLWDIAREVAIASVPTEQFEKLYQPRIAGFRAGYGTVLFYEDPAPVKLLEEKWPMLKDQFPIWSNHSSGMHQLAVWTLLEAEGLGCSLQHYGSLISVQTSEQWSIPIEWSLKAQLVFGKPTGPPREKTFEPLDKRLFVHGK</sequence>
<reference evidence="8" key="2">
    <citation type="journal article" date="2023" name="IMA Fungus">
        <title>Comparative genomic study of the Penicillium genus elucidates a diverse pangenome and 15 lateral gene transfer events.</title>
        <authorList>
            <person name="Petersen C."/>
            <person name="Sorensen T."/>
            <person name="Nielsen M.R."/>
            <person name="Sondergaard T.E."/>
            <person name="Sorensen J.L."/>
            <person name="Fitzpatrick D.A."/>
            <person name="Frisvad J.C."/>
            <person name="Nielsen K.L."/>
        </authorList>
    </citation>
    <scope>NUCLEOTIDE SEQUENCE</scope>
    <source>
        <strain evidence="8">IBT 21472</strain>
    </source>
</reference>
<gene>
    <name evidence="8" type="ORF">N7476_011183</name>
</gene>
<dbReference type="CDD" id="cd02140">
    <property type="entry name" value="Frm2-like"/>
    <property type="match status" value="1"/>
</dbReference>
<dbReference type="Pfam" id="PF00881">
    <property type="entry name" value="Nitroreductase"/>
    <property type="match status" value="1"/>
</dbReference>
<name>A0A9W9PM31_9EURO</name>
<evidence type="ECO:0000256" key="5">
    <source>
        <dbReference type="ARBA" id="ARBA00023002"/>
    </source>
</evidence>
<keyword evidence="6" id="KW-0539">Nucleus</keyword>
<dbReference type="Gene3D" id="3.40.109.10">
    <property type="entry name" value="NADH Oxidase"/>
    <property type="match status" value="1"/>
</dbReference>
<dbReference type="Proteomes" id="UP001147746">
    <property type="component" value="Unassembled WGS sequence"/>
</dbReference>
<comment type="caution">
    <text evidence="8">The sequence shown here is derived from an EMBL/GenBank/DDBJ whole genome shotgun (WGS) entry which is preliminary data.</text>
</comment>
<dbReference type="OrthoDB" id="2138173at2759"/>
<reference evidence="8" key="1">
    <citation type="submission" date="2022-12" db="EMBL/GenBank/DDBJ databases">
        <authorList>
            <person name="Petersen C."/>
        </authorList>
    </citation>
    <scope>NUCLEOTIDE SEQUENCE</scope>
    <source>
        <strain evidence="8">IBT 21472</strain>
    </source>
</reference>
<dbReference type="InterPro" id="IPR000415">
    <property type="entry name" value="Nitroreductase-like"/>
</dbReference>
<evidence type="ECO:0000256" key="2">
    <source>
        <dbReference type="ARBA" id="ARBA00004496"/>
    </source>
</evidence>
<accession>A0A9W9PM31</accession>
<dbReference type="PANTHER" id="PTHR43035">
    <property type="entry name" value="FATTY ACID REPRESSION MUTANT PROTEIN 2-RELATED"/>
    <property type="match status" value="1"/>
</dbReference>
<dbReference type="SUPFAM" id="SSF55469">
    <property type="entry name" value="FMN-dependent nitroreductase-like"/>
    <property type="match status" value="1"/>
</dbReference>
<organism evidence="8 9">
    <name type="scientific">Penicillium atrosanguineum</name>
    <dbReference type="NCBI Taxonomy" id="1132637"/>
    <lineage>
        <taxon>Eukaryota</taxon>
        <taxon>Fungi</taxon>
        <taxon>Dikarya</taxon>
        <taxon>Ascomycota</taxon>
        <taxon>Pezizomycotina</taxon>
        <taxon>Eurotiomycetes</taxon>
        <taxon>Eurotiomycetidae</taxon>
        <taxon>Eurotiales</taxon>
        <taxon>Aspergillaceae</taxon>
        <taxon>Penicillium</taxon>
    </lineage>
</organism>
<evidence type="ECO:0000256" key="3">
    <source>
        <dbReference type="ARBA" id="ARBA00007118"/>
    </source>
</evidence>
<dbReference type="FunFam" id="3.40.109.10:FF:000001">
    <property type="entry name" value="Nitroreductase family"/>
    <property type="match status" value="1"/>
</dbReference>
<evidence type="ECO:0000256" key="6">
    <source>
        <dbReference type="ARBA" id="ARBA00023242"/>
    </source>
</evidence>
<keyword evidence="9" id="KW-1185">Reference proteome</keyword>
<feature type="domain" description="Nitroreductase" evidence="7">
    <location>
        <begin position="12"/>
        <end position="182"/>
    </location>
</feature>
<dbReference type="GO" id="GO:0005634">
    <property type="term" value="C:nucleus"/>
    <property type="evidence" value="ECO:0007669"/>
    <property type="project" value="UniProtKB-SubCell"/>
</dbReference>
<dbReference type="GO" id="GO:0005737">
    <property type="term" value="C:cytoplasm"/>
    <property type="evidence" value="ECO:0007669"/>
    <property type="project" value="UniProtKB-SubCell"/>
</dbReference>
<keyword evidence="5" id="KW-0560">Oxidoreductase</keyword>
<comment type="similarity">
    <text evidence="3">Belongs to the nitroreductase family.</text>
</comment>
<dbReference type="InterPro" id="IPR029479">
    <property type="entry name" value="Nitroreductase"/>
</dbReference>
<dbReference type="AlphaFoldDB" id="A0A9W9PM31"/>